<evidence type="ECO:0000313" key="3">
    <source>
        <dbReference type="EMBL" id="MBM7797842.1"/>
    </source>
</evidence>
<gene>
    <name evidence="3" type="ORF">JOE57_000763</name>
</gene>
<dbReference type="PANTHER" id="PTHR48080">
    <property type="entry name" value="D-GALACTONATE DEHYDRATASE-RELATED"/>
    <property type="match status" value="1"/>
</dbReference>
<dbReference type="SUPFAM" id="SSF51604">
    <property type="entry name" value="Enolase C-terminal domain-like"/>
    <property type="match status" value="1"/>
</dbReference>
<protein>
    <submittedName>
        <fullName evidence="3">L-alanine-DL-glutamate epimerase-like enolase superfamily enzyme</fullName>
    </submittedName>
</protein>
<organism evidence="3 4">
    <name type="scientific">Microlunatus panaciterrae</name>
    <dbReference type="NCBI Taxonomy" id="400768"/>
    <lineage>
        <taxon>Bacteria</taxon>
        <taxon>Bacillati</taxon>
        <taxon>Actinomycetota</taxon>
        <taxon>Actinomycetes</taxon>
        <taxon>Propionibacteriales</taxon>
        <taxon>Propionibacteriaceae</taxon>
        <taxon>Microlunatus</taxon>
    </lineage>
</organism>
<dbReference type="CDD" id="cd03316">
    <property type="entry name" value="MR_like"/>
    <property type="match status" value="1"/>
</dbReference>
<accession>A0ABS2RH29</accession>
<sequence>MKIDRIDTVQHEDFPNLLHVLVHTDDGVVGTGETFYGAEAVEAQIHAVAAPLLLGADPLRINAHNRTLQGYVGYTGSGAETRARSAIDIALWDIRARAAGVPLYDSLGGLTRSSIRTYNTCAGSHYVRRHGQSTRNWGLDAQSGNYEDLQRFLTDAGSLAEELLAEGLTGMKIWPFDSYAEASNGTSITAAELQRALSPIRQIRDAVGTEMDVMIELHALWNVPMARKIIRALADFQPYWVEDPVRADIDHGLASLTDTIAAAGTMLAAGETVASVGTFLPLIGSGGPLDVVTLDVTWCGGFTEAIAIAAVAATAGRAIAPHDCTGPISLAAATHLSLSAPNALLQETVRASLRGWYGDIATNLPTVAEGHLHPPTGTGLGTELQPDYLTSSGAHVRSSR</sequence>
<dbReference type="InterPro" id="IPR036849">
    <property type="entry name" value="Enolase-like_C_sf"/>
</dbReference>
<dbReference type="Proteomes" id="UP000704762">
    <property type="component" value="Unassembled WGS sequence"/>
</dbReference>
<name>A0ABS2RH29_9ACTN</name>
<dbReference type="Gene3D" id="3.30.390.10">
    <property type="entry name" value="Enolase-like, N-terminal domain"/>
    <property type="match status" value="1"/>
</dbReference>
<reference evidence="3 4" key="1">
    <citation type="submission" date="2021-01" db="EMBL/GenBank/DDBJ databases">
        <title>Sequencing the genomes of 1000 actinobacteria strains.</title>
        <authorList>
            <person name="Klenk H.-P."/>
        </authorList>
    </citation>
    <scope>NUCLEOTIDE SEQUENCE [LARGE SCALE GENOMIC DNA]</scope>
    <source>
        <strain evidence="3 4">DSM 18662</strain>
    </source>
</reference>
<feature type="domain" description="Mandelate racemase/muconate lactonizing enzyme C-terminal" evidence="2">
    <location>
        <begin position="153"/>
        <end position="263"/>
    </location>
</feature>
<keyword evidence="1" id="KW-0456">Lyase</keyword>
<dbReference type="SFLD" id="SFLDG00179">
    <property type="entry name" value="mandelate_racemase"/>
    <property type="match status" value="1"/>
</dbReference>
<dbReference type="InterPro" id="IPR029017">
    <property type="entry name" value="Enolase-like_N"/>
</dbReference>
<evidence type="ECO:0000256" key="1">
    <source>
        <dbReference type="ARBA" id="ARBA00023239"/>
    </source>
</evidence>
<dbReference type="Pfam" id="PF13378">
    <property type="entry name" value="MR_MLE_C"/>
    <property type="match status" value="1"/>
</dbReference>
<evidence type="ECO:0000259" key="2">
    <source>
        <dbReference type="SMART" id="SM00922"/>
    </source>
</evidence>
<dbReference type="InterPro" id="IPR029065">
    <property type="entry name" value="Enolase_C-like"/>
</dbReference>
<keyword evidence="4" id="KW-1185">Reference proteome</keyword>
<dbReference type="InterPro" id="IPR013341">
    <property type="entry name" value="Mandelate_racemase_N_dom"/>
</dbReference>
<dbReference type="Pfam" id="PF02746">
    <property type="entry name" value="MR_MLE_N"/>
    <property type="match status" value="1"/>
</dbReference>
<dbReference type="PANTHER" id="PTHR48080:SF2">
    <property type="entry name" value="D-GALACTONATE DEHYDRATASE"/>
    <property type="match status" value="1"/>
</dbReference>
<dbReference type="SMART" id="SM00922">
    <property type="entry name" value="MR_MLE"/>
    <property type="match status" value="1"/>
</dbReference>
<dbReference type="SUPFAM" id="SSF54826">
    <property type="entry name" value="Enolase N-terminal domain-like"/>
    <property type="match status" value="1"/>
</dbReference>
<dbReference type="Gene3D" id="3.20.20.120">
    <property type="entry name" value="Enolase-like C-terminal domain"/>
    <property type="match status" value="1"/>
</dbReference>
<dbReference type="InterPro" id="IPR034593">
    <property type="entry name" value="DgoD-like"/>
</dbReference>
<proteinExistence type="predicted"/>
<dbReference type="InterPro" id="IPR013342">
    <property type="entry name" value="Mandelate_racemase_C"/>
</dbReference>
<dbReference type="RefSeq" id="WP_204916473.1">
    <property type="nucleotide sequence ID" value="NZ_BAAAQP010000011.1"/>
</dbReference>
<comment type="caution">
    <text evidence="3">The sequence shown here is derived from an EMBL/GenBank/DDBJ whole genome shotgun (WGS) entry which is preliminary data.</text>
</comment>
<dbReference type="EMBL" id="JAFBCF010000001">
    <property type="protein sequence ID" value="MBM7797842.1"/>
    <property type="molecule type" value="Genomic_DNA"/>
</dbReference>
<evidence type="ECO:0000313" key="4">
    <source>
        <dbReference type="Proteomes" id="UP000704762"/>
    </source>
</evidence>
<dbReference type="SFLD" id="SFLDS00001">
    <property type="entry name" value="Enolase"/>
    <property type="match status" value="1"/>
</dbReference>